<evidence type="ECO:0000313" key="5">
    <source>
        <dbReference type="Proteomes" id="UP000238392"/>
    </source>
</evidence>
<dbReference type="EMBL" id="PVTQ01000003">
    <property type="protein sequence ID" value="PRY91669.1"/>
    <property type="molecule type" value="Genomic_DNA"/>
</dbReference>
<keyword evidence="5" id="KW-1185">Reference proteome</keyword>
<dbReference type="OrthoDB" id="268975at2"/>
<dbReference type="AlphaFoldDB" id="A0A2T0WYA9"/>
<proteinExistence type="predicted"/>
<dbReference type="InterPro" id="IPR027385">
    <property type="entry name" value="Beta-barrel_OMP"/>
</dbReference>
<dbReference type="RefSeq" id="WP_106263336.1">
    <property type="nucleotide sequence ID" value="NZ_PVTQ01000003.1"/>
</dbReference>
<dbReference type="Gene3D" id="2.40.160.10">
    <property type="entry name" value="Porin"/>
    <property type="match status" value="1"/>
</dbReference>
<feature type="chain" id="PRO_5015634891" evidence="2">
    <location>
        <begin position="23"/>
        <end position="198"/>
    </location>
</feature>
<feature type="signal peptide" evidence="2">
    <location>
        <begin position="1"/>
        <end position="22"/>
    </location>
</feature>
<feature type="domain" description="Outer membrane protein beta-barrel" evidence="3">
    <location>
        <begin position="35"/>
        <end position="198"/>
    </location>
</feature>
<protein>
    <submittedName>
        <fullName evidence="4">Opacity protein-like surface antigen</fullName>
    </submittedName>
</protein>
<sequence>MAIKTVALTSATLMALAVPAFAGNLSAPVIEQPVAAPAPAPARLDGDWTGVYGGLQYGGGDVVTDGTNDLDGQGGLGGAHLGYDYDFGQFVLGGAVEYDAGEIKLDSADTLESITRLKARAGLDLGNGLAYVTGGAARATAENLGTSDGGFYGLGYEHKVTDNVTVGAEVLEHTFTDFNDTNTDLDATTAQLRASYRF</sequence>
<dbReference type="Pfam" id="PF13505">
    <property type="entry name" value="OMP_b-brl"/>
    <property type="match status" value="1"/>
</dbReference>
<dbReference type="Proteomes" id="UP000238392">
    <property type="component" value="Unassembled WGS sequence"/>
</dbReference>
<dbReference type="SUPFAM" id="SSF56925">
    <property type="entry name" value="OMPA-like"/>
    <property type="match status" value="1"/>
</dbReference>
<keyword evidence="1 2" id="KW-0732">Signal</keyword>
<dbReference type="InterPro" id="IPR023614">
    <property type="entry name" value="Porin_dom_sf"/>
</dbReference>
<name>A0A2T0WYA9_9RHOB</name>
<gene>
    <name evidence="4" type="ORF">CLV74_103255</name>
</gene>
<evidence type="ECO:0000256" key="1">
    <source>
        <dbReference type="ARBA" id="ARBA00022729"/>
    </source>
</evidence>
<comment type="caution">
    <text evidence="4">The sequence shown here is derived from an EMBL/GenBank/DDBJ whole genome shotgun (WGS) entry which is preliminary data.</text>
</comment>
<organism evidence="4 5">
    <name type="scientific">Donghicola tyrosinivorans</name>
    <dbReference type="NCBI Taxonomy" id="1652492"/>
    <lineage>
        <taxon>Bacteria</taxon>
        <taxon>Pseudomonadati</taxon>
        <taxon>Pseudomonadota</taxon>
        <taxon>Alphaproteobacteria</taxon>
        <taxon>Rhodobacterales</taxon>
        <taxon>Roseobacteraceae</taxon>
        <taxon>Donghicola</taxon>
    </lineage>
</organism>
<dbReference type="InterPro" id="IPR011250">
    <property type="entry name" value="OMP/PagP_B-barrel"/>
</dbReference>
<evidence type="ECO:0000256" key="2">
    <source>
        <dbReference type="SAM" id="SignalP"/>
    </source>
</evidence>
<evidence type="ECO:0000259" key="3">
    <source>
        <dbReference type="Pfam" id="PF13505"/>
    </source>
</evidence>
<reference evidence="4 5" key="1">
    <citation type="submission" date="2018-03" db="EMBL/GenBank/DDBJ databases">
        <title>Genomic Encyclopedia of Archaeal and Bacterial Type Strains, Phase II (KMG-II): from individual species to whole genera.</title>
        <authorList>
            <person name="Goeker M."/>
        </authorList>
    </citation>
    <scope>NUCLEOTIDE SEQUENCE [LARGE SCALE GENOMIC DNA]</scope>
    <source>
        <strain evidence="4 5">DSM 100212</strain>
    </source>
</reference>
<evidence type="ECO:0000313" key="4">
    <source>
        <dbReference type="EMBL" id="PRY91669.1"/>
    </source>
</evidence>
<accession>A0A2T0WYA9</accession>